<sequence>MSPATSVLRRYTPPTCTLEIAANSSPLSRWIGQSALKNVRFKLSFDDPRVGEDQWVAVRGDRNQLQALCDAVTSYVQKFLHQSSSFIAGRDGFSNGAVAVPQSLPSFNRHPFDSEGNAAGIYLEPKGMLSHELHLGTLATDESGSTIQLSAVQLADLATALDEYSADVTAIPTLNRPSWASNPPAWGKIAAVSLVAIGLTTTAVRVLDRQPTPQTAASQGASSSDQRLAVQPLPSSPPPSSLTLPSLPTTTVPLPSLETSPLSAPPAPENLPRFKVEQTVPENSQSGIQLPVRDVPEGSVQVAPIPDQTASGAKSPQAVAKAPSNAGSASQDRDGDPLPLSPENNAASTPERAPEAASRPQLPSVAAASRQASAETAQPQVDELKTYFASRWQVPQGLPDDIQFILTLAADGSLQAVEPVGPNATSWRDRASIPALGEVIATPNPNGQETKVRLLLKTNGAVQTLAE</sequence>
<name>A0A8J7Z101_9CYAN</name>
<dbReference type="Proteomes" id="UP000646053">
    <property type="component" value="Unassembled WGS sequence"/>
</dbReference>
<dbReference type="AlphaFoldDB" id="A0A8J7Z101"/>
<keyword evidence="3" id="KW-1185">Reference proteome</keyword>
<gene>
    <name evidence="2" type="ORF">GS601_13510</name>
</gene>
<dbReference type="RefSeq" id="WP_162423828.1">
    <property type="nucleotide sequence ID" value="NZ_WVIE01000015.1"/>
</dbReference>
<feature type="compositionally biased region" description="Low complexity" evidence="1">
    <location>
        <begin position="241"/>
        <end position="262"/>
    </location>
</feature>
<organism evidence="2 3">
    <name type="scientific">Myxacorys almedinensis A</name>
    <dbReference type="NCBI Taxonomy" id="2690445"/>
    <lineage>
        <taxon>Bacteria</taxon>
        <taxon>Bacillati</taxon>
        <taxon>Cyanobacteriota</taxon>
        <taxon>Cyanophyceae</taxon>
        <taxon>Leptolyngbyales</taxon>
        <taxon>Leptolyngbyaceae</taxon>
        <taxon>Myxacorys</taxon>
        <taxon>Myxacorys almedinensis</taxon>
    </lineage>
</organism>
<feature type="compositionally biased region" description="Low complexity" evidence="1">
    <location>
        <begin position="364"/>
        <end position="377"/>
    </location>
</feature>
<dbReference type="Pfam" id="PF14233">
    <property type="entry name" value="DUF4335"/>
    <property type="match status" value="1"/>
</dbReference>
<accession>A0A8J7Z101</accession>
<proteinExistence type="predicted"/>
<dbReference type="EMBL" id="WVIE01000015">
    <property type="protein sequence ID" value="NDJ18297.1"/>
    <property type="molecule type" value="Genomic_DNA"/>
</dbReference>
<dbReference type="InterPro" id="IPR025569">
    <property type="entry name" value="DUF4335"/>
</dbReference>
<feature type="compositionally biased region" description="Polar residues" evidence="1">
    <location>
        <begin position="211"/>
        <end position="226"/>
    </location>
</feature>
<evidence type="ECO:0000313" key="2">
    <source>
        <dbReference type="EMBL" id="NDJ18297.1"/>
    </source>
</evidence>
<evidence type="ECO:0000256" key="1">
    <source>
        <dbReference type="SAM" id="MobiDB-lite"/>
    </source>
</evidence>
<comment type="caution">
    <text evidence="2">The sequence shown here is derived from an EMBL/GenBank/DDBJ whole genome shotgun (WGS) entry which is preliminary data.</text>
</comment>
<feature type="region of interest" description="Disordered" evidence="1">
    <location>
        <begin position="302"/>
        <end position="378"/>
    </location>
</feature>
<feature type="region of interest" description="Disordered" evidence="1">
    <location>
        <begin position="210"/>
        <end position="271"/>
    </location>
</feature>
<protein>
    <submittedName>
        <fullName evidence="2">DUF4335 domain-containing protein</fullName>
    </submittedName>
</protein>
<evidence type="ECO:0000313" key="3">
    <source>
        <dbReference type="Proteomes" id="UP000646053"/>
    </source>
</evidence>
<reference evidence="2" key="1">
    <citation type="submission" date="2019-12" db="EMBL/GenBank/DDBJ databases">
        <title>High-Quality draft genome sequences of three cyanobacteria isolated from the limestone walls of the Old Cathedral of Coimbra.</title>
        <authorList>
            <person name="Tiago I."/>
            <person name="Soares F."/>
            <person name="Portugal A."/>
        </authorList>
    </citation>
    <scope>NUCLEOTIDE SEQUENCE</scope>
    <source>
        <strain evidence="2">A</strain>
    </source>
</reference>